<accession>A0ABD1SCA8</accession>
<evidence type="ECO:0000313" key="2">
    <source>
        <dbReference type="EMBL" id="KAL2498013.1"/>
    </source>
</evidence>
<organism evidence="2 3">
    <name type="scientific">Abeliophyllum distichum</name>
    <dbReference type="NCBI Taxonomy" id="126358"/>
    <lineage>
        <taxon>Eukaryota</taxon>
        <taxon>Viridiplantae</taxon>
        <taxon>Streptophyta</taxon>
        <taxon>Embryophyta</taxon>
        <taxon>Tracheophyta</taxon>
        <taxon>Spermatophyta</taxon>
        <taxon>Magnoliopsida</taxon>
        <taxon>eudicotyledons</taxon>
        <taxon>Gunneridae</taxon>
        <taxon>Pentapetalae</taxon>
        <taxon>asterids</taxon>
        <taxon>lamiids</taxon>
        <taxon>Lamiales</taxon>
        <taxon>Oleaceae</taxon>
        <taxon>Forsythieae</taxon>
        <taxon>Abeliophyllum</taxon>
    </lineage>
</organism>
<keyword evidence="2" id="KW-0418">Kinase</keyword>
<dbReference type="AlphaFoldDB" id="A0ABD1SCA8"/>
<dbReference type="PROSITE" id="PS51450">
    <property type="entry name" value="LRR"/>
    <property type="match status" value="1"/>
</dbReference>
<keyword evidence="2" id="KW-0812">Transmembrane</keyword>
<dbReference type="GO" id="GO:0016301">
    <property type="term" value="F:kinase activity"/>
    <property type="evidence" value="ECO:0007669"/>
    <property type="project" value="UniProtKB-KW"/>
</dbReference>
<protein>
    <submittedName>
        <fullName evidence="2">Leucine-rich repeat transmembrane protein kinase family protein</fullName>
    </submittedName>
</protein>
<dbReference type="Proteomes" id="UP001604336">
    <property type="component" value="Unassembled WGS sequence"/>
</dbReference>
<reference evidence="3" key="1">
    <citation type="submission" date="2024-07" db="EMBL/GenBank/DDBJ databases">
        <title>Two chromosome-level genome assemblies of Korean endemic species Abeliophyllum distichum and Forsythia ovata (Oleaceae).</title>
        <authorList>
            <person name="Jang H."/>
        </authorList>
    </citation>
    <scope>NUCLEOTIDE SEQUENCE [LARGE SCALE GENOMIC DNA]</scope>
</reference>
<gene>
    <name evidence="2" type="ORF">Adt_23563</name>
</gene>
<comment type="caution">
    <text evidence="2">The sequence shown here is derived from an EMBL/GenBank/DDBJ whole genome shotgun (WGS) entry which is preliminary data.</text>
</comment>
<proteinExistence type="predicted"/>
<dbReference type="SUPFAM" id="SSF52058">
    <property type="entry name" value="L domain-like"/>
    <property type="match status" value="1"/>
</dbReference>
<dbReference type="EMBL" id="JBFOLK010000007">
    <property type="protein sequence ID" value="KAL2498013.1"/>
    <property type="molecule type" value="Genomic_DNA"/>
</dbReference>
<sequence length="272" mass="30245">MAKVKLFYNHDESSILRGVSTSLSKLYQLDMSYNNLSSIIPLSLNHLTDLLTLRLEGNMVLSSISGLSLLSLQDVNILGNALVGEIPNSLSGFHASVFYVVFPTVSWFRETRPDPARPGAMASLLSPRSTVASSPISMSVDTRLLVWQGRLPQHANKGASLNWGEKSEVVEVVLSNLHSLEKLAAEEPIFKWERLGSRSESLRLEKLALEQPIPKWERLGNRSESPNLEKFDAKEPILKWERIGRRNESPKLEKLTAEESGKGLEAKASLQS</sequence>
<keyword evidence="3" id="KW-1185">Reference proteome</keyword>
<name>A0ABD1SCA8_9LAMI</name>
<feature type="compositionally biased region" description="Basic and acidic residues" evidence="1">
    <location>
        <begin position="249"/>
        <end position="265"/>
    </location>
</feature>
<keyword evidence="2" id="KW-0472">Membrane</keyword>
<evidence type="ECO:0000256" key="1">
    <source>
        <dbReference type="SAM" id="MobiDB-lite"/>
    </source>
</evidence>
<evidence type="ECO:0000313" key="3">
    <source>
        <dbReference type="Proteomes" id="UP001604336"/>
    </source>
</evidence>
<dbReference type="Gene3D" id="3.80.10.10">
    <property type="entry name" value="Ribonuclease Inhibitor"/>
    <property type="match status" value="1"/>
</dbReference>
<dbReference type="InterPro" id="IPR032675">
    <property type="entry name" value="LRR_dom_sf"/>
</dbReference>
<keyword evidence="2" id="KW-0808">Transferase</keyword>
<dbReference type="InterPro" id="IPR001611">
    <property type="entry name" value="Leu-rich_rpt"/>
</dbReference>
<feature type="region of interest" description="Disordered" evidence="1">
    <location>
        <begin position="249"/>
        <end position="272"/>
    </location>
</feature>